<gene>
    <name evidence="2" type="ordered locus">Hipma_1694</name>
</gene>
<dbReference type="PANTHER" id="PTHR46401:SF2">
    <property type="entry name" value="GLYCOSYLTRANSFERASE WBBK-RELATED"/>
    <property type="match status" value="1"/>
</dbReference>
<dbReference type="AlphaFoldDB" id="F2LUP6"/>
<reference evidence="2 3" key="1">
    <citation type="journal article" date="2011" name="Stand. Genomic Sci.">
        <title>Complete genome sequence of the thermophilic sulfur-reducer Hippea maritima type strain (MH(2)).</title>
        <authorList>
            <person name="Huntemann M."/>
            <person name="Lu M."/>
            <person name="Nolan M."/>
            <person name="Lapidus A."/>
            <person name="Lucas S."/>
            <person name="Hammon N."/>
            <person name="Deshpande S."/>
            <person name="Cheng J.F."/>
            <person name="Tapia R."/>
            <person name="Han C."/>
            <person name="Goodwin L."/>
            <person name="Pitluck S."/>
            <person name="Liolios K."/>
            <person name="Pagani I."/>
            <person name="Ivanova N."/>
            <person name="Ovchinikova G."/>
            <person name="Pati A."/>
            <person name="Chen A."/>
            <person name="Palaniappan K."/>
            <person name="Land M."/>
            <person name="Hauser L."/>
            <person name="Jeffries C.D."/>
            <person name="Detter J.C."/>
            <person name="Brambilla E.M."/>
            <person name="Rohde M."/>
            <person name="Spring S."/>
            <person name="Goker M."/>
            <person name="Woyke T."/>
            <person name="Bristow J."/>
            <person name="Eisen J.A."/>
            <person name="Markowitz V."/>
            <person name="Hugenholtz P."/>
            <person name="Kyrpides N.C."/>
            <person name="Klenk H.P."/>
            <person name="Mavromatis K."/>
        </authorList>
    </citation>
    <scope>NUCLEOTIDE SEQUENCE [LARGE SCALE GENOMIC DNA]</scope>
    <source>
        <strain evidence="3">ATCC 700847 / DSM 10411 / MH2</strain>
    </source>
</reference>
<keyword evidence="1 2" id="KW-0808">Transferase</keyword>
<dbReference type="CDD" id="cd03801">
    <property type="entry name" value="GT4_PimA-like"/>
    <property type="match status" value="1"/>
</dbReference>
<protein>
    <submittedName>
        <fullName evidence="2">Glycosyl transferase group 1</fullName>
    </submittedName>
</protein>
<dbReference type="SUPFAM" id="SSF53756">
    <property type="entry name" value="UDP-Glycosyltransferase/glycogen phosphorylase"/>
    <property type="match status" value="1"/>
</dbReference>
<organism evidence="2 3">
    <name type="scientific">Hippea maritima (strain ATCC 700847 / DSM 10411 / MH2)</name>
    <dbReference type="NCBI Taxonomy" id="760142"/>
    <lineage>
        <taxon>Bacteria</taxon>
        <taxon>Pseudomonadati</taxon>
        <taxon>Campylobacterota</taxon>
        <taxon>Desulfurellia</taxon>
        <taxon>Desulfurellales</taxon>
        <taxon>Hippeaceae</taxon>
        <taxon>Hippea</taxon>
    </lineage>
</organism>
<dbReference type="PANTHER" id="PTHR46401">
    <property type="entry name" value="GLYCOSYLTRANSFERASE WBBK-RELATED"/>
    <property type="match status" value="1"/>
</dbReference>
<reference evidence="3" key="2">
    <citation type="submission" date="2011-03" db="EMBL/GenBank/DDBJ databases">
        <title>The complete genome of Hippea maritima DSM 10411.</title>
        <authorList>
            <consortium name="US DOE Joint Genome Institute (JGI-PGF)"/>
            <person name="Lucas S."/>
            <person name="Copeland A."/>
            <person name="Lapidus A."/>
            <person name="Bruce D."/>
            <person name="Goodwin L."/>
            <person name="Pitluck S."/>
            <person name="Peters L."/>
            <person name="Kyrpides N."/>
            <person name="Mavromatis K."/>
            <person name="Pagani I."/>
            <person name="Ivanova N."/>
            <person name="Mikhailova N."/>
            <person name="Lu M."/>
            <person name="Detter J.C."/>
            <person name="Tapia R."/>
            <person name="Han C."/>
            <person name="Land M."/>
            <person name="Hauser L."/>
            <person name="Markowitz V."/>
            <person name="Cheng J.-F."/>
            <person name="Hugenholtz P."/>
            <person name="Woyke T."/>
            <person name="Wu D."/>
            <person name="Spring S."/>
            <person name="Schroeder M."/>
            <person name="Brambilla E."/>
            <person name="Klenk H.-P."/>
            <person name="Eisen J.A."/>
        </authorList>
    </citation>
    <scope>NUCLEOTIDE SEQUENCE [LARGE SCALE GENOMIC DNA]</scope>
    <source>
        <strain evidence="3">ATCC 700847 / DSM 10411 / MH2</strain>
    </source>
</reference>
<dbReference type="STRING" id="760142.Hipma_1694"/>
<accession>F2LUP6</accession>
<dbReference type="RefSeq" id="WP_013682659.1">
    <property type="nucleotide sequence ID" value="NC_015318.1"/>
</dbReference>
<dbReference type="Gene3D" id="3.40.50.2000">
    <property type="entry name" value="Glycogen Phosphorylase B"/>
    <property type="match status" value="1"/>
</dbReference>
<dbReference type="KEGG" id="hmr:Hipma_1694"/>
<evidence type="ECO:0000313" key="3">
    <source>
        <dbReference type="Proteomes" id="UP000008139"/>
    </source>
</evidence>
<dbReference type="OrthoDB" id="9807209at2"/>
<name>F2LUP6_HIPMA</name>
<dbReference type="Proteomes" id="UP000008139">
    <property type="component" value="Chromosome"/>
</dbReference>
<evidence type="ECO:0000313" key="2">
    <source>
        <dbReference type="EMBL" id="AEA34636.1"/>
    </source>
</evidence>
<dbReference type="HOGENOM" id="CLU_028014_3_0_7"/>
<keyword evidence="3" id="KW-1185">Reference proteome</keyword>
<sequence>MKKILLITSRLPYPPIGGDKLKNYNLIKILSKRYEVHLVTITSEKLGDKSKEFLKKYTTTYKVFQKNKLELFFSLSKSLFNKEPLQVNYYYFKDVQNYINNVAKDKDLIISTLVRTTKYVINLNKPKIFDMADSIGQNYKKSIKKVKSPLWKLVYSIEADRLLNYEKKMINIFDSTFMFNKEEIKYFNNDKIKFLPHGVNEDLLEYEKINDKYKDYVAFFGKMDYQPNIDAVLWFVENVFNKLNKNIKFIIVGAKPTKQILNLTNKYKNIEVTGFVEDPYEILKSSLCVVAPMQTGAGIQNKILESMALGTINVVSSLAANPIGANHKKEFLVSDEPDEIANTINDIQKNKVKYEYLKSNAREFIRNNFTWTIYGNVYTNEIERLLNDSKK</sequence>
<dbReference type="GO" id="GO:0016757">
    <property type="term" value="F:glycosyltransferase activity"/>
    <property type="evidence" value="ECO:0007669"/>
    <property type="project" value="TreeGrafter"/>
</dbReference>
<evidence type="ECO:0000256" key="1">
    <source>
        <dbReference type="ARBA" id="ARBA00022679"/>
    </source>
</evidence>
<dbReference type="eggNOG" id="COG0438">
    <property type="taxonomic scope" value="Bacteria"/>
</dbReference>
<dbReference type="InParanoid" id="F2LUP6"/>
<dbReference type="Pfam" id="PF13692">
    <property type="entry name" value="Glyco_trans_1_4"/>
    <property type="match status" value="1"/>
</dbReference>
<dbReference type="EMBL" id="CP002606">
    <property type="protein sequence ID" value="AEA34636.1"/>
    <property type="molecule type" value="Genomic_DNA"/>
</dbReference>
<proteinExistence type="predicted"/>